<dbReference type="STRING" id="444157.Tneu_1819"/>
<evidence type="ECO:0000259" key="8">
    <source>
        <dbReference type="PROSITE" id="PS51131"/>
    </source>
</evidence>
<dbReference type="Gene3D" id="1.10.287.510">
    <property type="entry name" value="Helix hairpin bin"/>
    <property type="match status" value="1"/>
</dbReference>
<dbReference type="Pfam" id="PF02463">
    <property type="entry name" value="SMC_N"/>
    <property type="match status" value="1"/>
</dbReference>
<feature type="binding site" evidence="6">
    <location>
        <position position="362"/>
    </location>
    <ligand>
        <name>Zn(2+)</name>
        <dbReference type="ChEBI" id="CHEBI:29105"/>
    </ligand>
</feature>
<keyword evidence="4" id="KW-0067">ATP-binding</keyword>
<sequence length="702" mass="79894">MIRRIELYNFKAHAKAVFKLGEGVNFIYGPNGSGKTSLMEAVAVALFGSQWVRRTGGRWADYLRRGAAAGEVKLHLSHMGREVVVVRRFGEGGSSHSGTYLSIDGSTVARGDADVTAAVATKLGIGVEEFRHLLYIRQGELRLILEEPEYIDRVLRLDEFDKVDELVREAYNELKAKRERVGGRAEELERRAPQLRSRIEALSRRLSEAEEALARLEADEARFVEAERRYLALRERYISLSKERESLEKALEDGARAALELERDLEQLERELEEVRKAEEELKSLPEVGDVEGEYHQLRQLLATAERVPPEVRSYDPRALEEARRRYEEAARKHAEVRSRLELLRDVLRVAKMSEGGRCPVCGAPLTREAVQRHELEALGLEKEEERLSRQIEQLQAEIKRLEALDRTYRTYAQYLSVDVQAARRRLAELEALYQRKREVERRRAYLSALVSRRGEAERRLAELRARKAEAERKIAEANGRLAAVEAELKTLEAEVKKAEEEYAVLRARHEEYLRAKSLALELRRQLEEARGELAAVEAELAKARTEAEKLERGLGAARNIRSVLGELKPLARQILTKAINEELNAVFLKLRHKESFKSAHLAEVDGRYVLKVSTPSGPIDHRLLSLGEQNLLALSLRVALARALLGGAPFMMFDEPTEHLDEEHRRKIVELVRDLTSVVPTVVVTSHLGEFEEVADVVIQL</sequence>
<dbReference type="Proteomes" id="UP000001694">
    <property type="component" value="Chromosome"/>
</dbReference>
<dbReference type="EMBL" id="CP001014">
    <property type="protein sequence ID" value="ACB40736.1"/>
    <property type="molecule type" value="Genomic_DNA"/>
</dbReference>
<keyword evidence="2" id="KW-0547">Nucleotide-binding</keyword>
<dbReference type="AlphaFoldDB" id="B1YB36"/>
<dbReference type="KEGG" id="tne:Tneu_1819"/>
<gene>
    <name evidence="9" type="ordered locus">Tneu_1819</name>
</gene>
<evidence type="ECO:0000256" key="4">
    <source>
        <dbReference type="ARBA" id="ARBA00022840"/>
    </source>
</evidence>
<feature type="binding site" evidence="6">
    <location>
        <position position="359"/>
    </location>
    <ligand>
        <name>Zn(2+)</name>
        <dbReference type="ChEBI" id="CHEBI:29105"/>
    </ligand>
</feature>
<dbReference type="SUPFAM" id="SSF75712">
    <property type="entry name" value="Rad50 coiled-coil Zn hook"/>
    <property type="match status" value="1"/>
</dbReference>
<keyword evidence="1 6" id="KW-0479">Metal-binding</keyword>
<protein>
    <submittedName>
        <fullName evidence="9">SMC domain protein</fullName>
    </submittedName>
</protein>
<dbReference type="GeneID" id="6164597"/>
<dbReference type="InterPro" id="IPR013134">
    <property type="entry name" value="Zn_hook_RAD50"/>
</dbReference>
<dbReference type="GO" id="GO:0046872">
    <property type="term" value="F:metal ion binding"/>
    <property type="evidence" value="ECO:0007669"/>
    <property type="project" value="UniProtKB-UniRule"/>
</dbReference>
<dbReference type="InterPro" id="IPR027417">
    <property type="entry name" value="P-loop_NTPase"/>
</dbReference>
<evidence type="ECO:0000256" key="1">
    <source>
        <dbReference type="ARBA" id="ARBA00022723"/>
    </source>
</evidence>
<feature type="domain" description="Zinc-hook" evidence="8">
    <location>
        <begin position="313"/>
        <end position="407"/>
    </location>
</feature>
<organism evidence="9 10">
    <name type="scientific">Pyrobaculum neutrophilum (strain DSM 2338 / JCM 9278 / NBRC 100436 / V24Sta)</name>
    <name type="common">Thermoproteus neutrophilus</name>
    <dbReference type="NCBI Taxonomy" id="444157"/>
    <lineage>
        <taxon>Archaea</taxon>
        <taxon>Thermoproteota</taxon>
        <taxon>Thermoprotei</taxon>
        <taxon>Thermoproteales</taxon>
        <taxon>Thermoproteaceae</taxon>
        <taxon>Pyrobaculum</taxon>
    </lineage>
</organism>
<dbReference type="RefSeq" id="WP_012351155.1">
    <property type="nucleotide sequence ID" value="NC_010525.1"/>
</dbReference>
<proteinExistence type="predicted"/>
<dbReference type="HOGENOM" id="CLU_004785_0_2_2"/>
<dbReference type="SUPFAM" id="SSF52540">
    <property type="entry name" value="P-loop containing nucleoside triphosphate hydrolases"/>
    <property type="match status" value="1"/>
</dbReference>
<feature type="coiled-coil region" evidence="7">
    <location>
        <begin position="320"/>
        <end position="347"/>
    </location>
</feature>
<evidence type="ECO:0000256" key="6">
    <source>
        <dbReference type="PROSITE-ProRule" id="PRU00471"/>
    </source>
</evidence>
<feature type="coiled-coil region" evidence="7">
    <location>
        <begin position="171"/>
        <end position="288"/>
    </location>
</feature>
<dbReference type="Gene3D" id="1.20.5.340">
    <property type="match status" value="1"/>
</dbReference>
<dbReference type="PANTHER" id="PTHR32114:SF2">
    <property type="entry name" value="ABC TRANSPORTER ABCH.3"/>
    <property type="match status" value="1"/>
</dbReference>
<dbReference type="eggNOG" id="arCOG00368">
    <property type="taxonomic scope" value="Archaea"/>
</dbReference>
<evidence type="ECO:0000313" key="9">
    <source>
        <dbReference type="EMBL" id="ACB40736.1"/>
    </source>
</evidence>
<accession>B1YB36</accession>
<dbReference type="PANTHER" id="PTHR32114">
    <property type="entry name" value="ABC TRANSPORTER ABCH.3"/>
    <property type="match status" value="1"/>
</dbReference>
<dbReference type="eggNOG" id="arCOG00198">
    <property type="taxonomic scope" value="Archaea"/>
</dbReference>
<keyword evidence="5 7" id="KW-0175">Coiled coil</keyword>
<reference evidence="9" key="1">
    <citation type="submission" date="2008-03" db="EMBL/GenBank/DDBJ databases">
        <title>Complete sequence of Thermoproteus neutrophilus V24Sta.</title>
        <authorList>
            <consortium name="US DOE Joint Genome Institute"/>
            <person name="Copeland A."/>
            <person name="Lucas S."/>
            <person name="Lapidus A."/>
            <person name="Glavina del Rio T."/>
            <person name="Dalin E."/>
            <person name="Tice H."/>
            <person name="Bruce D."/>
            <person name="Goodwin L."/>
            <person name="Pitluck S."/>
            <person name="Sims D."/>
            <person name="Brettin T."/>
            <person name="Detter J.C."/>
            <person name="Han C."/>
            <person name="Kuske C.R."/>
            <person name="Schmutz J."/>
            <person name="Larimer F."/>
            <person name="Land M."/>
            <person name="Hauser L."/>
            <person name="Kyrpides N."/>
            <person name="Mikhailova N."/>
            <person name="Biddle J.F."/>
            <person name="Zhang Z."/>
            <person name="Fitz-Gibbon S.T."/>
            <person name="Lowe T.M."/>
            <person name="Saltikov C."/>
            <person name="House C.H."/>
            <person name="Richardson P."/>
        </authorList>
    </citation>
    <scope>NUCLEOTIDE SEQUENCE [LARGE SCALE GENOMIC DNA]</scope>
    <source>
        <strain evidence="9">V24Sta</strain>
    </source>
</reference>
<dbReference type="OrthoDB" id="25344at2157"/>
<keyword evidence="10" id="KW-1185">Reference proteome</keyword>
<feature type="coiled-coil region" evidence="7">
    <location>
        <begin position="371"/>
        <end position="561"/>
    </location>
</feature>
<dbReference type="Gene3D" id="3.40.50.300">
    <property type="entry name" value="P-loop containing nucleotide triphosphate hydrolases"/>
    <property type="match status" value="2"/>
</dbReference>
<evidence type="ECO:0000256" key="2">
    <source>
        <dbReference type="ARBA" id="ARBA00022741"/>
    </source>
</evidence>
<evidence type="ECO:0000256" key="5">
    <source>
        <dbReference type="ARBA" id="ARBA00023054"/>
    </source>
</evidence>
<dbReference type="PROSITE" id="PS51131">
    <property type="entry name" value="ZN_HOOK"/>
    <property type="match status" value="1"/>
</dbReference>
<dbReference type="GO" id="GO:0005524">
    <property type="term" value="F:ATP binding"/>
    <property type="evidence" value="ECO:0007669"/>
    <property type="project" value="UniProtKB-KW"/>
</dbReference>
<name>B1YB36_PYRNV</name>
<evidence type="ECO:0000256" key="3">
    <source>
        <dbReference type="ARBA" id="ARBA00022833"/>
    </source>
</evidence>
<dbReference type="InterPro" id="IPR003395">
    <property type="entry name" value="RecF/RecN/SMC_N"/>
</dbReference>
<evidence type="ECO:0000313" key="10">
    <source>
        <dbReference type="Proteomes" id="UP000001694"/>
    </source>
</evidence>
<keyword evidence="3 6" id="KW-0862">Zinc</keyword>
<evidence type="ECO:0000256" key="7">
    <source>
        <dbReference type="SAM" id="Coils"/>
    </source>
</evidence>